<feature type="signal peptide" evidence="1">
    <location>
        <begin position="1"/>
        <end position="21"/>
    </location>
</feature>
<keyword evidence="3" id="KW-1185">Reference proteome</keyword>
<dbReference type="EMBL" id="MCGT01000020">
    <property type="protein sequence ID" value="ORX51630.1"/>
    <property type="molecule type" value="Genomic_DNA"/>
</dbReference>
<dbReference type="AlphaFoldDB" id="A0A1X2GE18"/>
<accession>A0A1X2GE18</accession>
<proteinExistence type="predicted"/>
<evidence type="ECO:0000256" key="1">
    <source>
        <dbReference type="SAM" id="SignalP"/>
    </source>
</evidence>
<evidence type="ECO:0008006" key="4">
    <source>
        <dbReference type="Google" id="ProtNLM"/>
    </source>
</evidence>
<gene>
    <name evidence="2" type="ORF">DM01DRAFT_323904</name>
</gene>
<keyword evidence="1" id="KW-0732">Signal</keyword>
<feature type="chain" id="PRO_5013163068" description="Hydrophobin" evidence="1">
    <location>
        <begin position="22"/>
        <end position="130"/>
    </location>
</feature>
<evidence type="ECO:0000313" key="3">
    <source>
        <dbReference type="Proteomes" id="UP000242146"/>
    </source>
</evidence>
<dbReference type="Proteomes" id="UP000242146">
    <property type="component" value="Unassembled WGS sequence"/>
</dbReference>
<name>A0A1X2GE18_9FUNG</name>
<sequence length="130" mass="14480">MRLPVLEFFTLLVTVVSIVIATEDNDLDLLDLPAGGSKQGYMDPFVLPFSGTPTLQRRQQSPSPGICAYPLVNCMGTSCCWLLPQQHEWMCPDWLLPKGLELLQYWRLLPGRGETLLKPLTGGPLAKLIQ</sequence>
<organism evidence="2 3">
    <name type="scientific">Hesseltinella vesiculosa</name>
    <dbReference type="NCBI Taxonomy" id="101127"/>
    <lineage>
        <taxon>Eukaryota</taxon>
        <taxon>Fungi</taxon>
        <taxon>Fungi incertae sedis</taxon>
        <taxon>Mucoromycota</taxon>
        <taxon>Mucoromycotina</taxon>
        <taxon>Mucoromycetes</taxon>
        <taxon>Mucorales</taxon>
        <taxon>Cunninghamellaceae</taxon>
        <taxon>Hesseltinella</taxon>
    </lineage>
</organism>
<comment type="caution">
    <text evidence="2">The sequence shown here is derived from an EMBL/GenBank/DDBJ whole genome shotgun (WGS) entry which is preliminary data.</text>
</comment>
<protein>
    <recommendedName>
        <fullName evidence="4">Hydrophobin</fullName>
    </recommendedName>
</protein>
<evidence type="ECO:0000313" key="2">
    <source>
        <dbReference type="EMBL" id="ORX51630.1"/>
    </source>
</evidence>
<reference evidence="2 3" key="1">
    <citation type="submission" date="2016-07" db="EMBL/GenBank/DDBJ databases">
        <title>Pervasive Adenine N6-methylation of Active Genes in Fungi.</title>
        <authorList>
            <consortium name="DOE Joint Genome Institute"/>
            <person name="Mondo S.J."/>
            <person name="Dannebaum R.O."/>
            <person name="Kuo R.C."/>
            <person name="Labutti K."/>
            <person name="Haridas S."/>
            <person name="Kuo A."/>
            <person name="Salamov A."/>
            <person name="Ahrendt S.R."/>
            <person name="Lipzen A."/>
            <person name="Sullivan W."/>
            <person name="Andreopoulos W.B."/>
            <person name="Clum A."/>
            <person name="Lindquist E."/>
            <person name="Daum C."/>
            <person name="Ramamoorthy G.K."/>
            <person name="Gryganskyi A."/>
            <person name="Culley D."/>
            <person name="Magnuson J.K."/>
            <person name="James T.Y."/>
            <person name="O'Malley M.A."/>
            <person name="Stajich J.E."/>
            <person name="Spatafora J.W."/>
            <person name="Visel A."/>
            <person name="Grigoriev I.V."/>
        </authorList>
    </citation>
    <scope>NUCLEOTIDE SEQUENCE [LARGE SCALE GENOMIC DNA]</scope>
    <source>
        <strain evidence="2 3">NRRL 3301</strain>
    </source>
</reference>